<evidence type="ECO:0000256" key="9">
    <source>
        <dbReference type="ARBA" id="ARBA00038162"/>
    </source>
</evidence>
<evidence type="ECO:0000256" key="12">
    <source>
        <dbReference type="ARBA" id="ARBA00052293"/>
    </source>
</evidence>
<feature type="region of interest" description="Disordered" evidence="14">
    <location>
        <begin position="514"/>
        <end position="573"/>
    </location>
</feature>
<comment type="caution">
    <text evidence="15">The sequence shown here is derived from an EMBL/GenBank/DDBJ whole genome shotgun (WGS) entry which is preliminary data.</text>
</comment>
<feature type="compositionally biased region" description="Low complexity" evidence="14">
    <location>
        <begin position="552"/>
        <end position="567"/>
    </location>
</feature>
<feature type="compositionally biased region" description="Polar residues" evidence="14">
    <location>
        <begin position="459"/>
        <end position="471"/>
    </location>
</feature>
<accession>A0A1Y2FFB1</accession>
<proteinExistence type="inferred from homology"/>
<dbReference type="InterPro" id="IPR002495">
    <property type="entry name" value="Glyco_trans_8"/>
</dbReference>
<evidence type="ECO:0000256" key="5">
    <source>
        <dbReference type="ARBA" id="ARBA00022723"/>
    </source>
</evidence>
<evidence type="ECO:0000313" key="15">
    <source>
        <dbReference type="EMBL" id="ORY82094.1"/>
    </source>
</evidence>
<evidence type="ECO:0000256" key="14">
    <source>
        <dbReference type="SAM" id="MobiDB-lite"/>
    </source>
</evidence>
<comment type="subcellular location">
    <subcellularLocation>
        <location evidence="2">Cytoplasm</location>
    </subcellularLocation>
</comment>
<dbReference type="PANTHER" id="PTHR11183">
    <property type="entry name" value="GLYCOGENIN SUBFAMILY MEMBER"/>
    <property type="match status" value="1"/>
</dbReference>
<comment type="similarity">
    <text evidence="9">Belongs to the glycosyltransferase 8 family. Glycogenin subfamily.</text>
</comment>
<dbReference type="AlphaFoldDB" id="A0A1Y2FFB1"/>
<keyword evidence="6" id="KW-0320">Glycogen biosynthesis</keyword>
<evidence type="ECO:0000256" key="1">
    <source>
        <dbReference type="ARBA" id="ARBA00001936"/>
    </source>
</evidence>
<keyword evidence="3" id="KW-0963">Cytoplasm</keyword>
<feature type="compositionally biased region" description="Low complexity" evidence="14">
    <location>
        <begin position="514"/>
        <end position="538"/>
    </location>
</feature>
<dbReference type="RefSeq" id="XP_040725228.1">
    <property type="nucleotide sequence ID" value="XM_040869404.1"/>
</dbReference>
<dbReference type="GeneID" id="63786003"/>
<evidence type="ECO:0000256" key="11">
    <source>
        <dbReference type="ARBA" id="ARBA00050886"/>
    </source>
</evidence>
<evidence type="ECO:0000256" key="8">
    <source>
        <dbReference type="ARBA" id="ARBA00023211"/>
    </source>
</evidence>
<keyword evidence="4 15" id="KW-0808">Transferase</keyword>
<comment type="cofactor">
    <cofactor evidence="1">
        <name>Mn(2+)</name>
        <dbReference type="ChEBI" id="CHEBI:29035"/>
    </cofactor>
</comment>
<dbReference type="InterPro" id="IPR050587">
    <property type="entry name" value="GNT1/Glycosyltrans_8"/>
</dbReference>
<dbReference type="FunFam" id="3.90.550.10:FF:000092">
    <property type="entry name" value="Glycogenin 2"/>
    <property type="match status" value="1"/>
</dbReference>
<dbReference type="Pfam" id="PF01501">
    <property type="entry name" value="Glyco_transf_8"/>
    <property type="match status" value="1"/>
</dbReference>
<gene>
    <name evidence="15" type="ORF">BCR37DRAFT_380030</name>
</gene>
<feature type="compositionally biased region" description="Polar residues" evidence="14">
    <location>
        <begin position="433"/>
        <end position="444"/>
    </location>
</feature>
<feature type="compositionally biased region" description="Acidic residues" evidence="14">
    <location>
        <begin position="381"/>
        <end position="395"/>
    </location>
</feature>
<keyword evidence="5" id="KW-0479">Metal-binding</keyword>
<dbReference type="GO" id="GO:0046872">
    <property type="term" value="F:metal ion binding"/>
    <property type="evidence" value="ECO:0007669"/>
    <property type="project" value="UniProtKB-KW"/>
</dbReference>
<comment type="catalytic activity">
    <reaction evidence="11">
        <text>[1,4-alpha-D-glucosyl](n)-L-tyrosyl-[glycogenin] + UDP-alpha-D-glucose = [1,4-alpha-D-glucosyl](n+1)-L-tyrosyl-[glycogenin] + UDP + H(+)</text>
        <dbReference type="Rhea" id="RHEA:56560"/>
        <dbReference type="Rhea" id="RHEA-COMP:14606"/>
        <dbReference type="Rhea" id="RHEA-COMP:14607"/>
        <dbReference type="ChEBI" id="CHEBI:15378"/>
        <dbReference type="ChEBI" id="CHEBI:58223"/>
        <dbReference type="ChEBI" id="CHEBI:58885"/>
        <dbReference type="ChEBI" id="CHEBI:140574"/>
        <dbReference type="EC" id="2.4.1.186"/>
    </reaction>
</comment>
<evidence type="ECO:0000256" key="3">
    <source>
        <dbReference type="ARBA" id="ARBA00022490"/>
    </source>
</evidence>
<evidence type="ECO:0000256" key="7">
    <source>
        <dbReference type="ARBA" id="ARBA00023180"/>
    </source>
</evidence>
<evidence type="ECO:0000313" key="16">
    <source>
        <dbReference type="Proteomes" id="UP000193685"/>
    </source>
</evidence>
<dbReference type="SUPFAM" id="SSF53448">
    <property type="entry name" value="Nucleotide-diphospho-sugar transferases"/>
    <property type="match status" value="1"/>
</dbReference>
<reference evidence="15 16" key="1">
    <citation type="submission" date="2016-07" db="EMBL/GenBank/DDBJ databases">
        <title>Pervasive Adenine N6-methylation of Active Genes in Fungi.</title>
        <authorList>
            <consortium name="DOE Joint Genome Institute"/>
            <person name="Mondo S.J."/>
            <person name="Dannebaum R.O."/>
            <person name="Kuo R.C."/>
            <person name="Labutti K."/>
            <person name="Haridas S."/>
            <person name="Kuo A."/>
            <person name="Salamov A."/>
            <person name="Ahrendt S.R."/>
            <person name="Lipzen A."/>
            <person name="Sullivan W."/>
            <person name="Andreopoulos W.B."/>
            <person name="Clum A."/>
            <person name="Lindquist E."/>
            <person name="Daum C."/>
            <person name="Ramamoorthy G.K."/>
            <person name="Gryganskyi A."/>
            <person name="Culley D."/>
            <person name="Magnuson J.K."/>
            <person name="James T.Y."/>
            <person name="O'Malley M.A."/>
            <person name="Stajich J.E."/>
            <person name="Spatafora J.W."/>
            <person name="Visel A."/>
            <person name="Grigoriev I.V."/>
        </authorList>
    </citation>
    <scope>NUCLEOTIDE SEQUENCE [LARGE SCALE GENOMIC DNA]</scope>
    <source>
        <strain evidence="15 16">12-1054</strain>
    </source>
</reference>
<dbReference type="GO" id="GO:0008466">
    <property type="term" value="F:glycogenin glucosyltransferase activity"/>
    <property type="evidence" value="ECO:0007669"/>
    <property type="project" value="UniProtKB-EC"/>
</dbReference>
<feature type="region of interest" description="Disordered" evidence="14">
    <location>
        <begin position="377"/>
        <end position="399"/>
    </location>
</feature>
<protein>
    <recommendedName>
        <fullName evidence="10">glycogenin glucosyltransferase</fullName>
        <ecNumber evidence="10">2.4.1.186</ecNumber>
    </recommendedName>
</protein>
<feature type="region of interest" description="Disordered" evidence="14">
    <location>
        <begin position="424"/>
        <end position="499"/>
    </location>
</feature>
<dbReference type="OrthoDB" id="2014201at2759"/>
<dbReference type="STRING" id="56484.A0A1Y2FFB1"/>
<dbReference type="GO" id="GO:0005978">
    <property type="term" value="P:glycogen biosynthetic process"/>
    <property type="evidence" value="ECO:0007669"/>
    <property type="project" value="UniProtKB-KW"/>
</dbReference>
<keyword evidence="8" id="KW-0464">Manganese</keyword>
<evidence type="ECO:0000256" key="4">
    <source>
        <dbReference type="ARBA" id="ARBA00022679"/>
    </source>
</evidence>
<name>A0A1Y2FFB1_PROLT</name>
<dbReference type="GO" id="GO:0005737">
    <property type="term" value="C:cytoplasm"/>
    <property type="evidence" value="ECO:0007669"/>
    <property type="project" value="UniProtKB-SubCell"/>
</dbReference>
<comment type="catalytic activity">
    <reaction evidence="12">
        <text>L-tyrosyl-[glycogenin] + UDP-alpha-D-glucose = alpha-D-glucosyl-L-tyrosyl-[glycogenin] + UDP + H(+)</text>
        <dbReference type="Rhea" id="RHEA:23360"/>
        <dbReference type="Rhea" id="RHEA-COMP:14604"/>
        <dbReference type="Rhea" id="RHEA-COMP:14605"/>
        <dbReference type="ChEBI" id="CHEBI:15378"/>
        <dbReference type="ChEBI" id="CHEBI:46858"/>
        <dbReference type="ChEBI" id="CHEBI:58223"/>
        <dbReference type="ChEBI" id="CHEBI:58885"/>
        <dbReference type="ChEBI" id="CHEBI:140573"/>
        <dbReference type="EC" id="2.4.1.186"/>
    </reaction>
</comment>
<keyword evidence="7" id="KW-0325">Glycoprotein</keyword>
<dbReference type="CDD" id="cd02537">
    <property type="entry name" value="GT8_Glycogenin"/>
    <property type="match status" value="1"/>
</dbReference>
<dbReference type="Proteomes" id="UP000193685">
    <property type="component" value="Unassembled WGS sequence"/>
</dbReference>
<keyword evidence="16" id="KW-1185">Reference proteome</keyword>
<evidence type="ECO:0000256" key="10">
    <source>
        <dbReference type="ARBA" id="ARBA00038934"/>
    </source>
</evidence>
<dbReference type="InterPro" id="IPR029044">
    <property type="entry name" value="Nucleotide-diphossugar_trans"/>
</dbReference>
<evidence type="ECO:0000256" key="6">
    <source>
        <dbReference type="ARBA" id="ARBA00023056"/>
    </source>
</evidence>
<dbReference type="OMA" id="TRISFAY"/>
<evidence type="ECO:0000256" key="2">
    <source>
        <dbReference type="ARBA" id="ARBA00004496"/>
    </source>
</evidence>
<dbReference type="EMBL" id="MCFI01000010">
    <property type="protein sequence ID" value="ORY82094.1"/>
    <property type="molecule type" value="Genomic_DNA"/>
</dbReference>
<comment type="function">
    <text evidence="13">Self-glucosylating initiator of glycogen synthesis. It catalyzes the formation of a short alpha (1,4)-glucosyl chain covalently attached via a glucose 1-O-tyrosyl linkage to internal tyrosine residues and these chains act as primers for the elongation reaction catalyzed by glycogen synthase.</text>
</comment>
<dbReference type="EC" id="2.4.1.186" evidence="10"/>
<dbReference type="Gene3D" id="3.90.550.10">
    <property type="entry name" value="Spore Coat Polysaccharide Biosynthesis Protein SpsA, Chain A"/>
    <property type="match status" value="1"/>
</dbReference>
<organism evidence="15 16">
    <name type="scientific">Protomyces lactucae-debilis</name>
    <dbReference type="NCBI Taxonomy" id="2754530"/>
    <lineage>
        <taxon>Eukaryota</taxon>
        <taxon>Fungi</taxon>
        <taxon>Dikarya</taxon>
        <taxon>Ascomycota</taxon>
        <taxon>Taphrinomycotina</taxon>
        <taxon>Taphrinomycetes</taxon>
        <taxon>Taphrinales</taxon>
        <taxon>Protomycetaceae</taxon>
        <taxon>Protomyces</taxon>
    </lineage>
</organism>
<sequence length="606" mass="65398">MARHAYFTLLLNDGYLKGAQVLAHSLRDLGTTCELVIMVSSAVSDRALAGLVELYDEVIEVQPISNPSTDNLNLLGRLDLLASFTKIALWRQVQYEKIIFLDADTVVLQSIDHLFDLDVPFAAAPDIGWPDIFNSGVFLTKPSIGNYAALRRLAASGVSFDGGDQGLLNTFFPHYHRLSFTYNVTPSSGYQYLPAYRHFESQIKVAHFIGTIKPWNRGRQASTQHEGAYGELLSRWWSVYERHYASTDDVEPVIPKMPRQRPSASSLSAIREELEAPEGPHFEAPAAAWDGSKGSPPLHAKPEAGNFKIGSFSNTWDDPSRLGERFVPPPTPTRMPKSVHFEPPQPPTGRAPVFPWEGKTVAERVFPEDSIAPLQEVFQLEPEETGSTNEDDNGEECERQEFANFQVSNAWDQVQEIKNYVASLPFSNRPRAPSSTWGSGSNTPREAELPEGAEAHSSLPLSQTIPGTQTREAAEERPDFLLQEVAGLPKPQDWNPAKQLDELASHAAMLMRSAAAASSADRQAVTAAAGTGSQAGTAPVGSGSQAGTASVEAGSQAGSQAEAAAGSTVRSSTQTVLGAVIEDDDVAASTTRTGVSGNSSGANINI</sequence>
<evidence type="ECO:0000256" key="13">
    <source>
        <dbReference type="ARBA" id="ARBA00057883"/>
    </source>
</evidence>
<feature type="region of interest" description="Disordered" evidence="14">
    <location>
        <begin position="329"/>
        <end position="354"/>
    </location>
</feature>